<dbReference type="OrthoDB" id="6428749at2759"/>
<name>A0A3A2ZZR6_9EURO</name>
<dbReference type="InterPro" id="IPR036928">
    <property type="entry name" value="AS_sf"/>
</dbReference>
<dbReference type="SUPFAM" id="SSF75304">
    <property type="entry name" value="Amidase signature (AS) enzymes"/>
    <property type="match status" value="1"/>
</dbReference>
<dbReference type="PANTHER" id="PTHR46072">
    <property type="entry name" value="AMIDASE-RELATED-RELATED"/>
    <property type="match status" value="1"/>
</dbReference>
<sequence length="225" mass="24931">MTSQDLSWQERVSKKQEECLKKIPQEWRVPDNLLSPFRSPLSENKNDFIRTNLVRKSAVLTSRELQITEEYTVRQLVSALADGRLTSAEVTLAYCKRAAVAQQLVGCLTETMFTEAQERARYLDSLREQGKLVGPLHGLPVSIKDNFHYKGTEATIGMVAFMDQTSTENSPLVDILLKLGAVICVKTNVPQTMMSSESHNNVFGRTLNPWNTALNPGGSSGGEGA</sequence>
<dbReference type="EMBL" id="MVGC01000162">
    <property type="protein sequence ID" value="RJE22561.1"/>
    <property type="molecule type" value="Genomic_DNA"/>
</dbReference>
<proteinExistence type="inferred from homology"/>
<keyword evidence="5" id="KW-1185">Reference proteome</keyword>
<accession>A0A3A2ZZR6</accession>
<dbReference type="Pfam" id="PF01425">
    <property type="entry name" value="Amidase"/>
    <property type="match status" value="1"/>
</dbReference>
<dbReference type="AlphaFoldDB" id="A0A3A2ZZR6"/>
<dbReference type="Gene3D" id="3.90.1300.10">
    <property type="entry name" value="Amidase signature (AS) domain"/>
    <property type="match status" value="1"/>
</dbReference>
<evidence type="ECO:0000256" key="2">
    <source>
        <dbReference type="ARBA" id="ARBA00022801"/>
    </source>
</evidence>
<evidence type="ECO:0000259" key="3">
    <source>
        <dbReference type="Pfam" id="PF01425"/>
    </source>
</evidence>
<comment type="caution">
    <text evidence="4">The sequence shown here is derived from an EMBL/GenBank/DDBJ whole genome shotgun (WGS) entry which is preliminary data.</text>
</comment>
<evidence type="ECO:0000313" key="5">
    <source>
        <dbReference type="Proteomes" id="UP000266188"/>
    </source>
</evidence>
<dbReference type="InterPro" id="IPR023631">
    <property type="entry name" value="Amidase_dom"/>
</dbReference>
<dbReference type="PANTHER" id="PTHR46072:SF3">
    <property type="entry name" value="AMIDASE"/>
    <property type="match status" value="1"/>
</dbReference>
<gene>
    <name evidence="4" type="ORF">PHISCL_05107</name>
</gene>
<dbReference type="Proteomes" id="UP000266188">
    <property type="component" value="Unassembled WGS sequence"/>
</dbReference>
<protein>
    <submittedName>
        <fullName evidence="4">Amidase</fullName>
    </submittedName>
</protein>
<evidence type="ECO:0000256" key="1">
    <source>
        <dbReference type="ARBA" id="ARBA00009199"/>
    </source>
</evidence>
<reference evidence="5" key="1">
    <citation type="submission" date="2017-02" db="EMBL/GenBank/DDBJ databases">
        <authorList>
            <person name="Tafer H."/>
            <person name="Lopandic K."/>
        </authorList>
    </citation>
    <scope>NUCLEOTIDE SEQUENCE [LARGE SCALE GENOMIC DNA]</scope>
    <source>
        <strain evidence="5">CBS 366.77</strain>
    </source>
</reference>
<feature type="domain" description="Amidase" evidence="3">
    <location>
        <begin position="89"/>
        <end position="225"/>
    </location>
</feature>
<organism evidence="4 5">
    <name type="scientific">Aspergillus sclerotialis</name>
    <dbReference type="NCBI Taxonomy" id="2070753"/>
    <lineage>
        <taxon>Eukaryota</taxon>
        <taxon>Fungi</taxon>
        <taxon>Dikarya</taxon>
        <taxon>Ascomycota</taxon>
        <taxon>Pezizomycotina</taxon>
        <taxon>Eurotiomycetes</taxon>
        <taxon>Eurotiomycetidae</taxon>
        <taxon>Eurotiales</taxon>
        <taxon>Aspergillaceae</taxon>
        <taxon>Aspergillus</taxon>
        <taxon>Aspergillus subgen. Polypaecilum</taxon>
    </lineage>
</organism>
<dbReference type="STRING" id="2070753.A0A3A2ZZR6"/>
<dbReference type="GO" id="GO:0016787">
    <property type="term" value="F:hydrolase activity"/>
    <property type="evidence" value="ECO:0007669"/>
    <property type="project" value="UniProtKB-KW"/>
</dbReference>
<comment type="similarity">
    <text evidence="1">Belongs to the amidase family.</text>
</comment>
<evidence type="ECO:0000313" key="4">
    <source>
        <dbReference type="EMBL" id="RJE22561.1"/>
    </source>
</evidence>
<keyword evidence="2" id="KW-0378">Hydrolase</keyword>